<evidence type="ECO:0000313" key="11">
    <source>
        <dbReference type="Proteomes" id="UP000830375"/>
    </source>
</evidence>
<evidence type="ECO:0000256" key="8">
    <source>
        <dbReference type="SAM" id="MobiDB-lite"/>
    </source>
</evidence>
<comment type="cofactor">
    <cofactor evidence="1">
        <name>a divalent metal cation</name>
        <dbReference type="ChEBI" id="CHEBI:60240"/>
    </cofactor>
</comment>
<keyword evidence="7" id="KW-0539">Nucleus</keyword>
<evidence type="ECO:0000256" key="2">
    <source>
        <dbReference type="ARBA" id="ARBA00004123"/>
    </source>
</evidence>
<keyword evidence="4" id="KW-0540">Nuclease</keyword>
<comment type="similarity">
    <text evidence="3">Belongs to the HARBI1 family.</text>
</comment>
<dbReference type="InterPro" id="IPR045249">
    <property type="entry name" value="HARBI1-like"/>
</dbReference>
<keyword evidence="5" id="KW-0479">Metal-binding</keyword>
<keyword evidence="6" id="KW-0378">Hydrolase</keyword>
<dbReference type="Pfam" id="PF13359">
    <property type="entry name" value="DDE_Tnp_4"/>
    <property type="match status" value="1"/>
</dbReference>
<evidence type="ECO:0000313" key="10">
    <source>
        <dbReference type="EMBL" id="KAI2660978.1"/>
    </source>
</evidence>
<dbReference type="PANTHER" id="PTHR22930:SF206">
    <property type="entry name" value="NUCLEASE HARBI1"/>
    <property type="match status" value="1"/>
</dbReference>
<dbReference type="InterPro" id="IPR027806">
    <property type="entry name" value="HARBI1_dom"/>
</dbReference>
<evidence type="ECO:0000256" key="6">
    <source>
        <dbReference type="ARBA" id="ARBA00022801"/>
    </source>
</evidence>
<evidence type="ECO:0000256" key="7">
    <source>
        <dbReference type="ARBA" id="ARBA00023242"/>
    </source>
</evidence>
<evidence type="ECO:0000256" key="5">
    <source>
        <dbReference type="ARBA" id="ARBA00022723"/>
    </source>
</evidence>
<accession>A0ABQ8MDN1</accession>
<comment type="subcellular location">
    <subcellularLocation>
        <location evidence="2">Nucleus</location>
    </subcellularLocation>
</comment>
<evidence type="ECO:0000256" key="4">
    <source>
        <dbReference type="ARBA" id="ARBA00022722"/>
    </source>
</evidence>
<evidence type="ECO:0000256" key="3">
    <source>
        <dbReference type="ARBA" id="ARBA00006958"/>
    </source>
</evidence>
<evidence type="ECO:0000259" key="9">
    <source>
        <dbReference type="Pfam" id="PF13359"/>
    </source>
</evidence>
<feature type="domain" description="DDE Tnp4" evidence="9">
    <location>
        <begin position="31"/>
        <end position="142"/>
    </location>
</feature>
<organism evidence="10 11">
    <name type="scientific">Labeo rohita</name>
    <name type="common">Indian major carp</name>
    <name type="synonym">Cyprinus rohita</name>
    <dbReference type="NCBI Taxonomy" id="84645"/>
    <lineage>
        <taxon>Eukaryota</taxon>
        <taxon>Metazoa</taxon>
        <taxon>Chordata</taxon>
        <taxon>Craniata</taxon>
        <taxon>Vertebrata</taxon>
        <taxon>Euteleostomi</taxon>
        <taxon>Actinopterygii</taxon>
        <taxon>Neopterygii</taxon>
        <taxon>Teleostei</taxon>
        <taxon>Ostariophysi</taxon>
        <taxon>Cypriniformes</taxon>
        <taxon>Cyprinidae</taxon>
        <taxon>Labeoninae</taxon>
        <taxon>Labeonini</taxon>
        <taxon>Labeo</taxon>
    </lineage>
</organism>
<dbReference type="Proteomes" id="UP000830375">
    <property type="component" value="Unassembled WGS sequence"/>
</dbReference>
<comment type="caution">
    <text evidence="10">The sequence shown here is derived from an EMBL/GenBank/DDBJ whole genome shotgun (WGS) entry which is preliminary data.</text>
</comment>
<evidence type="ECO:0000256" key="1">
    <source>
        <dbReference type="ARBA" id="ARBA00001968"/>
    </source>
</evidence>
<dbReference type="EMBL" id="JACTAM010000009">
    <property type="protein sequence ID" value="KAI2660978.1"/>
    <property type="molecule type" value="Genomic_DNA"/>
</dbReference>
<sequence>MQHPTGSCHRPLICPYPLCMGLCTNRIVGAIDGCHIQIKPPANNFHCYYNRKLFHSIQLKAIADHQGKFLDVFVGHSGSVHDSRVPRNSPAYAGSLYPPPGKCVLWDGGYPCLSAPMCPITPYREPLQNLVQPRFNSKHSRTWSIALELSPVFVPEVVACCSVLYNLALLNGDVVEPVEEDHDDGPHEPHNLEPRGGEHVWDNLPAAVSAPNIRVPALHEHDYL</sequence>
<reference evidence="10 11" key="1">
    <citation type="submission" date="2022-01" db="EMBL/GenBank/DDBJ databases">
        <title>A high-quality chromosome-level genome assembly of rohu carp, Labeo rohita.</title>
        <authorList>
            <person name="Arick M.A. II"/>
            <person name="Hsu C.-Y."/>
            <person name="Magbanua Z."/>
            <person name="Pechanova O."/>
            <person name="Grover C."/>
            <person name="Miller E."/>
            <person name="Thrash A."/>
            <person name="Ezzel L."/>
            <person name="Alam S."/>
            <person name="Benzie J."/>
            <person name="Hamilton M."/>
            <person name="Karsi A."/>
            <person name="Lawrence M.L."/>
            <person name="Peterson D.G."/>
        </authorList>
    </citation>
    <scope>NUCLEOTIDE SEQUENCE [LARGE SCALE GENOMIC DNA]</scope>
    <source>
        <strain evidence="11">BAU-BD-2019</strain>
        <tissue evidence="10">Blood</tissue>
    </source>
</reference>
<gene>
    <name evidence="10" type="ORF">H4Q32_027571</name>
</gene>
<feature type="region of interest" description="Disordered" evidence="8">
    <location>
        <begin position="178"/>
        <end position="198"/>
    </location>
</feature>
<proteinExistence type="inferred from homology"/>
<name>A0ABQ8MDN1_LABRO</name>
<protein>
    <recommendedName>
        <fullName evidence="9">DDE Tnp4 domain-containing protein</fullName>
    </recommendedName>
</protein>
<keyword evidence="11" id="KW-1185">Reference proteome</keyword>
<feature type="compositionally biased region" description="Basic and acidic residues" evidence="8">
    <location>
        <begin position="184"/>
        <end position="198"/>
    </location>
</feature>
<dbReference type="PANTHER" id="PTHR22930">
    <property type="match status" value="1"/>
</dbReference>